<dbReference type="Pfam" id="PF25023">
    <property type="entry name" value="TEN_YD-shell"/>
    <property type="match status" value="1"/>
</dbReference>
<evidence type="ECO:0000313" key="6">
    <source>
        <dbReference type="Proteomes" id="UP000580474"/>
    </source>
</evidence>
<dbReference type="EMBL" id="JACHIV010000001">
    <property type="protein sequence ID" value="MBB5068752.1"/>
    <property type="molecule type" value="Genomic_DNA"/>
</dbReference>
<dbReference type="PANTHER" id="PTHR32305:SF15">
    <property type="entry name" value="PROTEIN RHSA-RELATED"/>
    <property type="match status" value="1"/>
</dbReference>
<feature type="compositionally biased region" description="Low complexity" evidence="2">
    <location>
        <begin position="53"/>
        <end position="65"/>
    </location>
</feature>
<reference evidence="5 6" key="1">
    <citation type="submission" date="2020-08" db="EMBL/GenBank/DDBJ databases">
        <title>Sequencing the genomes of 1000 actinobacteria strains.</title>
        <authorList>
            <person name="Klenk H.-P."/>
        </authorList>
    </citation>
    <scope>NUCLEOTIDE SEQUENCE [LARGE SCALE GENOMIC DNA]</scope>
    <source>
        <strain evidence="5 6">DSM 45582</strain>
    </source>
</reference>
<dbReference type="InterPro" id="IPR056823">
    <property type="entry name" value="TEN-like_YD-shell"/>
</dbReference>
<evidence type="ECO:0000259" key="3">
    <source>
        <dbReference type="Pfam" id="PF20148"/>
    </source>
</evidence>
<feature type="compositionally biased region" description="Polar residues" evidence="2">
    <location>
        <begin position="94"/>
        <end position="114"/>
    </location>
</feature>
<dbReference type="InterPro" id="IPR006530">
    <property type="entry name" value="YD"/>
</dbReference>
<dbReference type="InterPro" id="IPR045351">
    <property type="entry name" value="DUF6531"/>
</dbReference>
<feature type="region of interest" description="Disordered" evidence="2">
    <location>
        <begin position="1"/>
        <end position="133"/>
    </location>
</feature>
<dbReference type="InterPro" id="IPR022385">
    <property type="entry name" value="Rhs_assc_core"/>
</dbReference>
<feature type="compositionally biased region" description="Basic and acidic residues" evidence="2">
    <location>
        <begin position="117"/>
        <end position="129"/>
    </location>
</feature>
<dbReference type="PANTHER" id="PTHR32305">
    <property type="match status" value="1"/>
</dbReference>
<feature type="domain" description="Teneurin-like YD-shell" evidence="4">
    <location>
        <begin position="1051"/>
        <end position="1130"/>
    </location>
</feature>
<evidence type="ECO:0000313" key="5">
    <source>
        <dbReference type="EMBL" id="MBB5068752.1"/>
    </source>
</evidence>
<dbReference type="NCBIfam" id="TIGR03696">
    <property type="entry name" value="Rhs_assc_core"/>
    <property type="match status" value="1"/>
</dbReference>
<organism evidence="5 6">
    <name type="scientific">Saccharopolyspora gloriosae</name>
    <dbReference type="NCBI Taxonomy" id="455344"/>
    <lineage>
        <taxon>Bacteria</taxon>
        <taxon>Bacillati</taxon>
        <taxon>Actinomycetota</taxon>
        <taxon>Actinomycetes</taxon>
        <taxon>Pseudonocardiales</taxon>
        <taxon>Pseudonocardiaceae</taxon>
        <taxon>Saccharopolyspora</taxon>
    </lineage>
</organism>
<evidence type="ECO:0000256" key="2">
    <source>
        <dbReference type="SAM" id="MobiDB-lite"/>
    </source>
</evidence>
<proteinExistence type="predicted"/>
<gene>
    <name evidence="5" type="ORF">BJ969_001840</name>
</gene>
<accession>A0A840NHV3</accession>
<dbReference type="InterPro" id="IPR050708">
    <property type="entry name" value="T6SS_VgrG/RHS"/>
</dbReference>
<evidence type="ECO:0000259" key="4">
    <source>
        <dbReference type="Pfam" id="PF25023"/>
    </source>
</evidence>
<dbReference type="NCBIfam" id="TIGR01643">
    <property type="entry name" value="YD_repeat_2x"/>
    <property type="match status" value="12"/>
</dbReference>
<evidence type="ECO:0000256" key="1">
    <source>
        <dbReference type="ARBA" id="ARBA00022737"/>
    </source>
</evidence>
<dbReference type="Gene3D" id="2.180.10.10">
    <property type="entry name" value="RHS repeat-associated core"/>
    <property type="match status" value="3"/>
</dbReference>
<keyword evidence="6" id="KW-1185">Reference proteome</keyword>
<feature type="compositionally biased region" description="Basic and acidic residues" evidence="2">
    <location>
        <begin position="1250"/>
        <end position="1259"/>
    </location>
</feature>
<dbReference type="Pfam" id="PF20148">
    <property type="entry name" value="DUF6531"/>
    <property type="match status" value="1"/>
</dbReference>
<comment type="caution">
    <text evidence="5">The sequence shown here is derived from an EMBL/GenBank/DDBJ whole genome shotgun (WGS) entry which is preliminary data.</text>
</comment>
<dbReference type="InterPro" id="IPR031325">
    <property type="entry name" value="RHS_repeat"/>
</dbReference>
<sequence length="1284" mass="140503">MARKPHGGDGGGDAPGSRPSQRHGNIDASSSVSGAQDSIQQSAQAGRPGGSGPASTGSTSAPPASNGHQTGPELGGSGPDSTKPSGADTPDGPNGTSPSGRTGSPDDSSIQGNNRGADAERVPDKDKNTCGDPIDVASGDMVLPQTDVELAGVLPLVLNRTHLSSYRVGRHFGPSWSSTADQRLEVDGNEVSFAADDGTLLFYPLPADDSPVQPRTGPRRALTRTADGFTITDVEQGRTLHFGVGLGRAVLPLLAITDRNGHRIDFDRDAAGTPLEIRHSGGYRIRVDSEDGLITALHLRDAADGEDVALVRYGYSGRRLTEVTNASGMPLTFTYDDTGRITSWTDRNGAWYRYGYDHEGRVVQADGSGGFFSGSMSYEDGVTRWTNSLGEQTAYHLNERGQTIREVNPAGDEVRSEWDEFDRLLSQTDPLGRTVRYDYDESGNLLAASRPDGSQTRFEYNELRLPTTVIAPDGTVSRREYDERGNLTRSLDAMGAATTYAYDEHGHLTAITDALGGARQVETDAAGLPLTITDAAGATTRYERDGFGRASAVVDPLGGTTRFGWTVDGKPAWRTLPDGAAERWIYDGEGNLRTHVDALGQATHTEVTHFDLPSAEVRPDGTRLEFGYDTELRLTSVTNEQGLVWRYAYDEAGNLVRETDFNGRQVTYRHDAAGQLLERTNGVGETTTFVRNVLGDVIERRTPGATTTFTYDLAGRLAEARDGDTQIRFQRDATGRVLAESVNGRTVHSAYDALGRRVRRMTPSGAESAWEFNAAHQPTALHAGGRTLRFDYDAAGHETSRALGANAVLTQDWDANHQLLSQHITGATGHQVQQRSYSYRADGLLTGVDDTLTGPRTFELDRAGRVTAVRASGWTERYTYDAAGNVTDAAWPVPAGSPDADSVGDREYSGTLVRRAGSVRYEHDDQGRMILRQRRRLSHKPDTWRYFWDADDRLTGVLTPDGSRWRYRYDPLGRRVAKQRLGPGDRILEQIDFTWDGVVLAEQAHTDGVPGGLQFADLHVTVWDYEPGTFRPLAQRERAPLRHAPQQWVDQQFYSIVTDLVGSPSELINDQGGVAWFHRTTLWGNTLDHSRTGAYTPLRFPGQYADPETGLNYNFHRHYDPSTGRYGSGDPLGLAAGPRPHGYVFNPQALVDPLGLTAEDSTRWVDPNTINFSQRTISGNDYAELMRQNKWDWNRSDAALHVLEVDGQLVTYDNRRLDAAREVGTPLVPVQQVNPNAPHPDSSKGMTWQEKFEQRFNDRRNKKAGGVVPDTGLRERPAKPGCNK</sequence>
<feature type="domain" description="DUF6531" evidence="3">
    <location>
        <begin position="131"/>
        <end position="201"/>
    </location>
</feature>
<feature type="compositionally biased region" description="Polar residues" evidence="2">
    <location>
        <begin position="18"/>
        <end position="39"/>
    </location>
</feature>
<dbReference type="Pfam" id="PF05593">
    <property type="entry name" value="RHS_repeat"/>
    <property type="match status" value="7"/>
</dbReference>
<feature type="region of interest" description="Disordered" evidence="2">
    <location>
        <begin position="1232"/>
        <end position="1284"/>
    </location>
</feature>
<protein>
    <submittedName>
        <fullName evidence="5">RHS repeat-associated protein</fullName>
    </submittedName>
</protein>
<dbReference type="RefSeq" id="WP_184478450.1">
    <property type="nucleotide sequence ID" value="NZ_JACHIV010000001.1"/>
</dbReference>
<keyword evidence="1" id="KW-0677">Repeat</keyword>
<name>A0A840NHV3_9PSEU</name>
<dbReference type="Proteomes" id="UP000580474">
    <property type="component" value="Unassembled WGS sequence"/>
</dbReference>